<dbReference type="GO" id="GO:0006405">
    <property type="term" value="P:RNA export from nucleus"/>
    <property type="evidence" value="ECO:0007669"/>
    <property type="project" value="TreeGrafter"/>
</dbReference>
<dbReference type="InterPro" id="IPR042533">
    <property type="entry name" value="Nucleoporin_Nup155_C_1"/>
</dbReference>
<comment type="caution">
    <text evidence="7">The sequence shown here is derived from an EMBL/GenBank/DDBJ whole genome shotgun (WGS) entry which is preliminary data.</text>
</comment>
<keyword evidence="8" id="KW-1185">Reference proteome</keyword>
<dbReference type="Gene3D" id="1.25.40.450">
    <property type="entry name" value="Nucleoporin, helical domain, N-terminal subdomain"/>
    <property type="match status" value="1"/>
</dbReference>
<dbReference type="GO" id="GO:0006606">
    <property type="term" value="P:protein import into nucleus"/>
    <property type="evidence" value="ECO:0007669"/>
    <property type="project" value="TreeGrafter"/>
</dbReference>
<evidence type="ECO:0000313" key="7">
    <source>
        <dbReference type="EMBL" id="CAB3359482.1"/>
    </source>
</evidence>
<accession>A0A8S1BZR2</accession>
<proteinExistence type="inferred from homology"/>
<dbReference type="InterPro" id="IPR007187">
    <property type="entry name" value="Nucleoporin_Nup133/Nup155_C"/>
</dbReference>
<evidence type="ECO:0000313" key="8">
    <source>
        <dbReference type="Proteomes" id="UP000494165"/>
    </source>
</evidence>
<comment type="subcellular location">
    <subcellularLocation>
        <location evidence="1">Nucleus</location>
    </subcellularLocation>
</comment>
<dbReference type="GO" id="GO:0036228">
    <property type="term" value="P:protein localization to nuclear inner membrane"/>
    <property type="evidence" value="ECO:0007669"/>
    <property type="project" value="TreeGrafter"/>
</dbReference>
<dbReference type="PANTHER" id="PTHR10350:SF6">
    <property type="entry name" value="NUCLEAR PORE COMPLEX PROTEIN NUP155"/>
    <property type="match status" value="1"/>
</dbReference>
<dbReference type="GO" id="GO:0044611">
    <property type="term" value="C:nuclear pore inner ring"/>
    <property type="evidence" value="ECO:0007669"/>
    <property type="project" value="TreeGrafter"/>
</dbReference>
<name>A0A8S1BZR2_9INSE</name>
<evidence type="ECO:0000256" key="2">
    <source>
        <dbReference type="ARBA" id="ARBA00007373"/>
    </source>
</evidence>
<reference evidence="7 8" key="1">
    <citation type="submission" date="2020-04" db="EMBL/GenBank/DDBJ databases">
        <authorList>
            <person name="Alioto T."/>
            <person name="Alioto T."/>
            <person name="Gomez Garrido J."/>
        </authorList>
    </citation>
    <scope>NUCLEOTIDE SEQUENCE [LARGE SCALE GENOMIC DNA]</scope>
</reference>
<dbReference type="AlphaFoldDB" id="A0A8S1BZR2"/>
<dbReference type="InterPro" id="IPR014908">
    <property type="entry name" value="Nucleoporin_Nup133/Nup155_N"/>
</dbReference>
<protein>
    <recommendedName>
        <fullName evidence="9">Nucleoporin Nup133/Nup155-like N-terminal domain-containing protein</fullName>
    </recommendedName>
</protein>
<dbReference type="Proteomes" id="UP000494165">
    <property type="component" value="Unassembled WGS sequence"/>
</dbReference>
<evidence type="ECO:0000256" key="1">
    <source>
        <dbReference type="ARBA" id="ARBA00004123"/>
    </source>
</evidence>
<dbReference type="Gene3D" id="1.20.58.1780">
    <property type="match status" value="1"/>
</dbReference>
<evidence type="ECO:0000259" key="6">
    <source>
        <dbReference type="Pfam" id="PF08801"/>
    </source>
</evidence>
<dbReference type="Pfam" id="PF03177">
    <property type="entry name" value="Nucleoporin_C"/>
    <property type="match status" value="1"/>
</dbReference>
<organism evidence="7 8">
    <name type="scientific">Cloeon dipterum</name>
    <dbReference type="NCBI Taxonomy" id="197152"/>
    <lineage>
        <taxon>Eukaryota</taxon>
        <taxon>Metazoa</taxon>
        <taxon>Ecdysozoa</taxon>
        <taxon>Arthropoda</taxon>
        <taxon>Hexapoda</taxon>
        <taxon>Insecta</taxon>
        <taxon>Pterygota</taxon>
        <taxon>Palaeoptera</taxon>
        <taxon>Ephemeroptera</taxon>
        <taxon>Pisciforma</taxon>
        <taxon>Baetidae</taxon>
        <taxon>Cloeon</taxon>
    </lineage>
</organism>
<dbReference type="OrthoDB" id="338970at2759"/>
<gene>
    <name evidence="7" type="ORF">CLODIP_2_CD05384</name>
</gene>
<dbReference type="Pfam" id="PF08801">
    <property type="entry name" value="Nucleoporin_N"/>
    <property type="match status" value="1"/>
</dbReference>
<comment type="similarity">
    <text evidence="2">Belongs to the non-repetitive/WGA-negative nucleoporin family.</text>
</comment>
<keyword evidence="4" id="KW-0539">Nucleus</keyword>
<feature type="domain" description="Nucleoporin Nup133/Nup155-like C-terminal" evidence="5">
    <location>
        <begin position="601"/>
        <end position="948"/>
    </location>
</feature>
<dbReference type="GO" id="GO:0000972">
    <property type="term" value="P:transcription-dependent tethering of RNA polymerase II gene DNA at nuclear periphery"/>
    <property type="evidence" value="ECO:0007669"/>
    <property type="project" value="TreeGrafter"/>
</dbReference>
<evidence type="ECO:0000256" key="3">
    <source>
        <dbReference type="ARBA" id="ARBA00022448"/>
    </source>
</evidence>
<dbReference type="GO" id="GO:0017056">
    <property type="term" value="F:structural constituent of nuclear pore"/>
    <property type="evidence" value="ECO:0007669"/>
    <property type="project" value="InterPro"/>
</dbReference>
<dbReference type="PANTHER" id="PTHR10350">
    <property type="entry name" value="NUCLEAR PORE COMPLEX PROTEIN NUP155"/>
    <property type="match status" value="1"/>
</dbReference>
<feature type="domain" description="Nucleoporin Nup133/Nup155-like N-terminal" evidence="6">
    <location>
        <begin position="79"/>
        <end position="495"/>
    </location>
</feature>
<evidence type="ECO:0000256" key="4">
    <source>
        <dbReference type="ARBA" id="ARBA00023242"/>
    </source>
</evidence>
<keyword evidence="3" id="KW-0813">Transport</keyword>
<dbReference type="EMBL" id="CADEPI010000001">
    <property type="protein sequence ID" value="CAB3359482.1"/>
    <property type="molecule type" value="Genomic_DNA"/>
</dbReference>
<evidence type="ECO:0000259" key="5">
    <source>
        <dbReference type="Pfam" id="PF03177"/>
    </source>
</evidence>
<evidence type="ECO:0008006" key="9">
    <source>
        <dbReference type="Google" id="ProtNLM"/>
    </source>
</evidence>
<sequence length="971" mass="105729">MFSSLNQTGMMSAPLVAQDLLSTAGNTVERMLAADSTFPSLLEATKVSQHCLHTASGLSDIDSYVSFDSFLHGVNAKHIVSIGQVPLPREISQHIRASHYHSKQGLFPEIHRAWMTIDSDLYLWSYDQGIDTAYFDRLTETITGVALVKPRQGVFQPYVRRLLVVVTCLEVVILGVTFSAGPAGSELLNLIPDSVFQLPLDNVCVTTTVGTNDGRIFQGGDEGSLFEIVYKGNDGWFGKSCKRINHSHGLLSLLVPSFVNFSEKDSITQIAVDDSRGLLYALTSKGTIRAYLLGAEPGNASLLSSLSESTLVQQAVSIVRTLDGSVFKPVVSLQALEVTDSSHFHVVGVTSSGVRLYLTTLVPASLVAASAGGQWLGSGRPQGLYLVHVRMPPGYTAGATQASPQHVCRALCRRGTSLMVQQRAEQASVIACLSRDLLPSASHLAETEARLQLDDSVDEIVELPLSIPGASREPLVVTQHMELQTKYAVLSKQGVTLLAKQRPSDVLKSILLGSGPESPATRGFFAFLGEEQACATALVLACFDPNSSVVEAATRAYLLMGAERRQAPVSAPATPLIFNPSNVSTPLRAPTQAPVSNMGISARHEGLYILVSRILRPLWSMATCKQVQTDNKRLVLTSNCDSELVAAVCTYLEAVAAFLRRNLHLMVRNNQNETFADNEEKKSLEALKQLVFQTLEVLGLWRIVCEHQLHVLAPQLSADLQTQLTKTTFKELLMCGQDVCGGLLVGLIGLYLGDNASIDAISAKLRTTCPSLFRSEDAASAKAKQLLQQAQQEEDPSTKNGLLVTSLRLLQEAAPHVDLSAVCQQLLALKSFDGIVRVCTACAKAVDPYDFGLKHYTNELPAEETVGAECLRRRMETYSEAVNALDKLYSQSEGHINGRILLQSCLRQSDPLLREAVYEWLLCKGLIQTELLQRNDPAPEGLEVFLQRLQIKSRGEASFLSHSRFDETFDP</sequence>
<dbReference type="InterPro" id="IPR004870">
    <property type="entry name" value="Nucleoporin_Nup155"/>
</dbReference>